<dbReference type="Proteomes" id="UP000494163">
    <property type="component" value="Chromosome X"/>
</dbReference>
<dbReference type="OrthoDB" id="7851789at2759"/>
<dbReference type="EMBL" id="CP012528">
    <property type="protein sequence ID" value="ALC49107.1"/>
    <property type="molecule type" value="Genomic_DNA"/>
</dbReference>
<protein>
    <submittedName>
        <fullName evidence="1">CG33107</fullName>
    </submittedName>
</protein>
<proteinExistence type="predicted"/>
<dbReference type="AlphaFoldDB" id="A0A0M4F9X0"/>
<feature type="non-terminal residue" evidence="1">
    <location>
        <position position="199"/>
    </location>
</feature>
<organism evidence="1 2">
    <name type="scientific">Drosophila busckii</name>
    <name type="common">Fruit fly</name>
    <dbReference type="NCBI Taxonomy" id="30019"/>
    <lineage>
        <taxon>Eukaryota</taxon>
        <taxon>Metazoa</taxon>
        <taxon>Ecdysozoa</taxon>
        <taxon>Arthropoda</taxon>
        <taxon>Hexapoda</taxon>
        <taxon>Insecta</taxon>
        <taxon>Pterygota</taxon>
        <taxon>Neoptera</taxon>
        <taxon>Endopterygota</taxon>
        <taxon>Diptera</taxon>
        <taxon>Brachycera</taxon>
        <taxon>Muscomorpha</taxon>
        <taxon>Ephydroidea</taxon>
        <taxon>Drosophilidae</taxon>
        <taxon>Drosophila</taxon>
    </lineage>
</organism>
<name>A0A0M4F9X0_DROBS</name>
<accession>A0A0M4F9X0</accession>
<evidence type="ECO:0000313" key="2">
    <source>
        <dbReference type="Proteomes" id="UP000494163"/>
    </source>
</evidence>
<evidence type="ECO:0000313" key="1">
    <source>
        <dbReference type="EMBL" id="ALC49107.1"/>
    </source>
</evidence>
<reference evidence="1 2" key="1">
    <citation type="submission" date="2015-08" db="EMBL/GenBank/DDBJ databases">
        <title>Ancestral chromatin configuration constrains chromatin evolution on differentiating sex chromosomes in Drosophila.</title>
        <authorList>
            <person name="Zhou Q."/>
            <person name="Bachtrog D."/>
        </authorList>
    </citation>
    <scope>NUCLEOTIDE SEQUENCE [LARGE SCALE GENOMIC DNA]</scope>
    <source>
        <tissue evidence="1">Whole larvae</tissue>
    </source>
</reference>
<keyword evidence="2" id="KW-1185">Reference proteome</keyword>
<gene>
    <name evidence="1" type="ORF">Dbus_chrXg963</name>
</gene>
<feature type="non-terminal residue" evidence="1">
    <location>
        <position position="1"/>
    </location>
</feature>
<sequence length="199" mass="22480">VTLEELLDLYCLAILMQNYEREERQGMSYRLGLLHAVAEHGLSLEPQQIELLAQLICKRLVTDSDKIRMHKVIDMQHALMALIARDAANRQLAIAIALATFAKVSGTTLPPRTSGSPHALVKALELAQLVNWQQLAADKRQADIYALVHSFALIANSSEHRRLAEDWSQRLDNSIHDLFMKVLRTTKSFGLYNSFTMMV</sequence>
<dbReference type="OMA" id="NYEREER"/>
<dbReference type="STRING" id="30019.A0A0M4F9X0"/>